<accession>A0A8S0S594</accession>
<dbReference type="Gramene" id="OE9A065363T1">
    <property type="protein sequence ID" value="OE9A065363C1"/>
    <property type="gene ID" value="OE9A065363"/>
</dbReference>
<reference evidence="1 2" key="1">
    <citation type="submission" date="2019-12" db="EMBL/GenBank/DDBJ databases">
        <authorList>
            <person name="Alioto T."/>
            <person name="Alioto T."/>
            <person name="Gomez Garrido J."/>
        </authorList>
    </citation>
    <scope>NUCLEOTIDE SEQUENCE [LARGE SCALE GENOMIC DNA]</scope>
</reference>
<dbReference type="EMBL" id="CACTIH010003894">
    <property type="protein sequence ID" value="CAA2986938.1"/>
    <property type="molecule type" value="Genomic_DNA"/>
</dbReference>
<sequence>MEHGQVVRQQVLVPLFRADELGLGVKCHSKPELAGSPLDFALLKGTSALTIPSPSTKTIGKRISRSSFREDRIREILLIASFSISPGKRVRGDFLVSSSH</sequence>
<keyword evidence="2" id="KW-1185">Reference proteome</keyword>
<protein>
    <submittedName>
        <fullName evidence="1">Uncharacterized protein</fullName>
    </submittedName>
</protein>
<gene>
    <name evidence="1" type="ORF">OLEA9_A065363</name>
</gene>
<dbReference type="OrthoDB" id="10549079at2759"/>
<evidence type="ECO:0000313" key="1">
    <source>
        <dbReference type="EMBL" id="CAA2986938.1"/>
    </source>
</evidence>
<proteinExistence type="predicted"/>
<organism evidence="1 2">
    <name type="scientific">Olea europaea subsp. europaea</name>
    <dbReference type="NCBI Taxonomy" id="158383"/>
    <lineage>
        <taxon>Eukaryota</taxon>
        <taxon>Viridiplantae</taxon>
        <taxon>Streptophyta</taxon>
        <taxon>Embryophyta</taxon>
        <taxon>Tracheophyta</taxon>
        <taxon>Spermatophyta</taxon>
        <taxon>Magnoliopsida</taxon>
        <taxon>eudicotyledons</taxon>
        <taxon>Gunneridae</taxon>
        <taxon>Pentapetalae</taxon>
        <taxon>asterids</taxon>
        <taxon>lamiids</taxon>
        <taxon>Lamiales</taxon>
        <taxon>Oleaceae</taxon>
        <taxon>Oleeae</taxon>
        <taxon>Olea</taxon>
    </lineage>
</organism>
<dbReference type="AlphaFoldDB" id="A0A8S0S594"/>
<comment type="caution">
    <text evidence="1">The sequence shown here is derived from an EMBL/GenBank/DDBJ whole genome shotgun (WGS) entry which is preliminary data.</text>
</comment>
<evidence type="ECO:0000313" key="2">
    <source>
        <dbReference type="Proteomes" id="UP000594638"/>
    </source>
</evidence>
<dbReference type="Proteomes" id="UP000594638">
    <property type="component" value="Unassembled WGS sequence"/>
</dbReference>
<name>A0A8S0S594_OLEEU</name>